<dbReference type="Gene3D" id="1.10.3730.20">
    <property type="match status" value="2"/>
</dbReference>
<feature type="transmembrane region" description="Helical" evidence="1">
    <location>
        <begin position="187"/>
        <end position="207"/>
    </location>
</feature>
<dbReference type="OrthoDB" id="7841315at2"/>
<reference evidence="3 4" key="1">
    <citation type="submission" date="2016-10" db="EMBL/GenBank/DDBJ databases">
        <authorList>
            <person name="de Groot N.N."/>
        </authorList>
    </citation>
    <scope>NUCLEOTIDE SEQUENCE [LARGE SCALE GENOMIC DNA]</scope>
    <source>
        <strain evidence="3 4">DSM 12130</strain>
    </source>
</reference>
<evidence type="ECO:0000259" key="2">
    <source>
        <dbReference type="Pfam" id="PF00892"/>
    </source>
</evidence>
<evidence type="ECO:0000313" key="4">
    <source>
        <dbReference type="Proteomes" id="UP000199073"/>
    </source>
</evidence>
<feature type="transmembrane region" description="Helical" evidence="1">
    <location>
        <begin position="62"/>
        <end position="84"/>
    </location>
</feature>
<organism evidence="3 4">
    <name type="scientific">Desulforhopalus singaporensis</name>
    <dbReference type="NCBI Taxonomy" id="91360"/>
    <lineage>
        <taxon>Bacteria</taxon>
        <taxon>Pseudomonadati</taxon>
        <taxon>Thermodesulfobacteriota</taxon>
        <taxon>Desulfobulbia</taxon>
        <taxon>Desulfobulbales</taxon>
        <taxon>Desulfocapsaceae</taxon>
        <taxon>Desulforhopalus</taxon>
    </lineage>
</organism>
<keyword evidence="1" id="KW-0812">Transmembrane</keyword>
<dbReference type="PANTHER" id="PTHR22911">
    <property type="entry name" value="ACYL-MALONYL CONDENSING ENZYME-RELATED"/>
    <property type="match status" value="1"/>
</dbReference>
<dbReference type="PANTHER" id="PTHR22911:SF137">
    <property type="entry name" value="SOLUTE CARRIER FAMILY 35 MEMBER G2-RELATED"/>
    <property type="match status" value="1"/>
</dbReference>
<proteinExistence type="predicted"/>
<feature type="transmembrane region" description="Helical" evidence="1">
    <location>
        <begin position="119"/>
        <end position="141"/>
    </location>
</feature>
<protein>
    <submittedName>
        <fullName evidence="3">Uncharacterized membrane protein</fullName>
    </submittedName>
</protein>
<feature type="transmembrane region" description="Helical" evidence="1">
    <location>
        <begin position="279"/>
        <end position="295"/>
    </location>
</feature>
<dbReference type="RefSeq" id="WP_092220469.1">
    <property type="nucleotide sequence ID" value="NZ_FNJI01000006.1"/>
</dbReference>
<dbReference type="Pfam" id="PF00892">
    <property type="entry name" value="EamA"/>
    <property type="match status" value="2"/>
</dbReference>
<keyword evidence="4" id="KW-1185">Reference proteome</keyword>
<accession>A0A1H0MFZ5</accession>
<feature type="domain" description="EamA" evidence="2">
    <location>
        <begin position="4"/>
        <end position="136"/>
    </location>
</feature>
<feature type="transmembrane region" description="Helical" evidence="1">
    <location>
        <begin position="253"/>
        <end position="272"/>
    </location>
</feature>
<feature type="transmembrane region" description="Helical" evidence="1">
    <location>
        <begin position="37"/>
        <end position="56"/>
    </location>
</feature>
<feature type="transmembrane region" description="Helical" evidence="1">
    <location>
        <begin position="153"/>
        <end position="175"/>
    </location>
</feature>
<sequence length="296" mass="30888">MYIAECSALAAALCWSFGGLVSTSPTRALGAVRFNRIRLTVVAVILIGCVLITGSWRSLEPHAIVVLAVSAMIGIFLGDTLLYAALKRLGPRRSGILFTTNAPITVIIGYFFLKESLSSAVTIGCILIMTGVFLAIFCGTTSSQKHTFEKIEGSLGVGVFFGFLSALCQAISVLIARPVMASGVDAVAASALRVGIAALALNFIFVLRPAGSKPPVVPLNSRLMWQTGLSGIIGMAAGMTFLLFALAHGPAGLVSTLSATSPILILPVLWVATREKPAPGAWFGAFLAVLGVAFIF</sequence>
<keyword evidence="1" id="KW-0472">Membrane</keyword>
<feature type="transmembrane region" description="Helical" evidence="1">
    <location>
        <begin position="228"/>
        <end position="247"/>
    </location>
</feature>
<dbReference type="SUPFAM" id="SSF103481">
    <property type="entry name" value="Multidrug resistance efflux transporter EmrE"/>
    <property type="match status" value="2"/>
</dbReference>
<dbReference type="AlphaFoldDB" id="A0A1H0MFZ5"/>
<keyword evidence="1" id="KW-1133">Transmembrane helix</keyword>
<dbReference type="InterPro" id="IPR000620">
    <property type="entry name" value="EamA_dom"/>
</dbReference>
<dbReference type="EMBL" id="FNJI01000006">
    <property type="protein sequence ID" value="SDO79297.1"/>
    <property type="molecule type" value="Genomic_DNA"/>
</dbReference>
<gene>
    <name evidence="3" type="ORF">SAMN05660330_01032</name>
</gene>
<dbReference type="InterPro" id="IPR037185">
    <property type="entry name" value="EmrE-like"/>
</dbReference>
<feature type="domain" description="EamA" evidence="2">
    <location>
        <begin position="158"/>
        <end position="296"/>
    </location>
</feature>
<evidence type="ECO:0000256" key="1">
    <source>
        <dbReference type="SAM" id="Phobius"/>
    </source>
</evidence>
<name>A0A1H0MFZ5_9BACT</name>
<feature type="transmembrane region" description="Helical" evidence="1">
    <location>
        <begin position="96"/>
        <end position="113"/>
    </location>
</feature>
<dbReference type="Proteomes" id="UP000199073">
    <property type="component" value="Unassembled WGS sequence"/>
</dbReference>
<evidence type="ECO:0000313" key="3">
    <source>
        <dbReference type="EMBL" id="SDO79297.1"/>
    </source>
</evidence>
<dbReference type="GO" id="GO:0016020">
    <property type="term" value="C:membrane"/>
    <property type="evidence" value="ECO:0007669"/>
    <property type="project" value="InterPro"/>
</dbReference>